<keyword evidence="2" id="KW-1185">Reference proteome</keyword>
<name>A0AAV2NSQ6_9HYME</name>
<dbReference type="AlphaFoldDB" id="A0AAV2NSQ6"/>
<evidence type="ECO:0000313" key="2">
    <source>
        <dbReference type="Proteomes" id="UP001497644"/>
    </source>
</evidence>
<reference evidence="1" key="1">
    <citation type="submission" date="2024-04" db="EMBL/GenBank/DDBJ databases">
        <authorList>
            <consortium name="Molecular Ecology Group"/>
        </authorList>
    </citation>
    <scope>NUCLEOTIDE SEQUENCE</scope>
</reference>
<organism evidence="1 2">
    <name type="scientific">Lasius platythorax</name>
    <dbReference type="NCBI Taxonomy" id="488582"/>
    <lineage>
        <taxon>Eukaryota</taxon>
        <taxon>Metazoa</taxon>
        <taxon>Ecdysozoa</taxon>
        <taxon>Arthropoda</taxon>
        <taxon>Hexapoda</taxon>
        <taxon>Insecta</taxon>
        <taxon>Pterygota</taxon>
        <taxon>Neoptera</taxon>
        <taxon>Endopterygota</taxon>
        <taxon>Hymenoptera</taxon>
        <taxon>Apocrita</taxon>
        <taxon>Aculeata</taxon>
        <taxon>Formicoidea</taxon>
        <taxon>Formicidae</taxon>
        <taxon>Formicinae</taxon>
        <taxon>Lasius</taxon>
        <taxon>Lasius</taxon>
    </lineage>
</organism>
<protein>
    <recommendedName>
        <fullName evidence="3">Prothoracicotropic hormone</fullName>
    </recommendedName>
</protein>
<accession>A0AAV2NSQ6</accession>
<evidence type="ECO:0008006" key="3">
    <source>
        <dbReference type="Google" id="ProtNLM"/>
    </source>
</evidence>
<dbReference type="Proteomes" id="UP001497644">
    <property type="component" value="Chromosome 4"/>
</dbReference>
<dbReference type="EMBL" id="OZ034827">
    <property type="protein sequence ID" value="CAL1682923.1"/>
    <property type="molecule type" value="Genomic_DNA"/>
</dbReference>
<sequence length="191" mass="22840">MFKEMNILIIAEFFILNHVSYVLSRRLNLTQLISESLDPELYYQNALRDISLARDVSYLPEKYYNAENGVNKLQQLDRDNRNLITEYRSLCETITRTVEIADPDYDYQPPIYHEVYCKNYSLLDNDERTMTKPSQQKCVHSIFHCVQRTRVLSMVRRRWEDECWEPYTKEIASGCDCMWPVTDFGEISHHY</sequence>
<proteinExistence type="predicted"/>
<gene>
    <name evidence="1" type="ORF">LPLAT_LOCUS8761</name>
</gene>
<evidence type="ECO:0000313" key="1">
    <source>
        <dbReference type="EMBL" id="CAL1682923.1"/>
    </source>
</evidence>